<sequence length="131" mass="13708">MNLSGRVLDVPALVDLASGHSQHMRALVGFVAARGYSLVTPATALTKAAVVADERGLQELAWAVESASVVVLALDERNAFTIGDAARQAGIRDIVDAHIARAAADRGWPIVTSAEAALKWRTLGLAVQSLP</sequence>
<comment type="caution">
    <text evidence="1">The sequence shown here is derived from an EMBL/GenBank/DDBJ whole genome shotgun (WGS) entry which is preliminary data.</text>
</comment>
<organism evidence="1 2">
    <name type="scientific">Actinoallomurus bryophytorum</name>
    <dbReference type="NCBI Taxonomy" id="1490222"/>
    <lineage>
        <taxon>Bacteria</taxon>
        <taxon>Bacillati</taxon>
        <taxon>Actinomycetota</taxon>
        <taxon>Actinomycetes</taxon>
        <taxon>Streptosporangiales</taxon>
        <taxon>Thermomonosporaceae</taxon>
        <taxon>Actinoallomurus</taxon>
    </lineage>
</organism>
<dbReference type="OrthoDB" id="3540223at2"/>
<dbReference type="SUPFAM" id="SSF88723">
    <property type="entry name" value="PIN domain-like"/>
    <property type="match status" value="1"/>
</dbReference>
<evidence type="ECO:0000313" key="1">
    <source>
        <dbReference type="EMBL" id="TQM01400.1"/>
    </source>
</evidence>
<dbReference type="InterPro" id="IPR029060">
    <property type="entry name" value="PIN-like_dom_sf"/>
</dbReference>
<proteinExistence type="predicted"/>
<dbReference type="EMBL" id="VFOZ01000001">
    <property type="protein sequence ID" value="TQM01400.1"/>
    <property type="molecule type" value="Genomic_DNA"/>
</dbReference>
<evidence type="ECO:0000313" key="2">
    <source>
        <dbReference type="Proteomes" id="UP000316096"/>
    </source>
</evidence>
<name>A0A543CWC9_9ACTN</name>
<dbReference type="Proteomes" id="UP000316096">
    <property type="component" value="Unassembled WGS sequence"/>
</dbReference>
<keyword evidence="2" id="KW-1185">Reference proteome</keyword>
<gene>
    <name evidence="1" type="ORF">FB559_7159</name>
</gene>
<reference evidence="1 2" key="1">
    <citation type="submission" date="2019-06" db="EMBL/GenBank/DDBJ databases">
        <title>Sequencing the genomes of 1000 actinobacteria strains.</title>
        <authorList>
            <person name="Klenk H.-P."/>
        </authorList>
    </citation>
    <scope>NUCLEOTIDE SEQUENCE [LARGE SCALE GENOMIC DNA]</scope>
    <source>
        <strain evidence="1 2">DSM 102200</strain>
    </source>
</reference>
<dbReference type="AlphaFoldDB" id="A0A543CWC9"/>
<dbReference type="RefSeq" id="WP_141961238.1">
    <property type="nucleotide sequence ID" value="NZ_VFOZ01000001.1"/>
</dbReference>
<protein>
    <recommendedName>
        <fullName evidence="3">PIN domain-containing protein</fullName>
    </recommendedName>
</protein>
<evidence type="ECO:0008006" key="3">
    <source>
        <dbReference type="Google" id="ProtNLM"/>
    </source>
</evidence>
<accession>A0A543CWC9</accession>